<name>A0AAV0ZEX1_VICFA</name>
<dbReference type="Proteomes" id="UP001157006">
    <property type="component" value="Chromosome 1S"/>
</dbReference>
<dbReference type="PANTHER" id="PTHR11439:SF463">
    <property type="entry name" value="REVERSE TRANSCRIPTASE TY1_COPIA-TYPE DOMAIN-CONTAINING PROTEIN"/>
    <property type="match status" value="1"/>
</dbReference>
<dbReference type="SUPFAM" id="SSF56672">
    <property type="entry name" value="DNA/RNA polymerases"/>
    <property type="match status" value="1"/>
</dbReference>
<evidence type="ECO:0000259" key="1">
    <source>
        <dbReference type="Pfam" id="PF07727"/>
    </source>
</evidence>
<keyword evidence="3" id="KW-1185">Reference proteome</keyword>
<evidence type="ECO:0000313" key="3">
    <source>
        <dbReference type="Proteomes" id="UP001157006"/>
    </source>
</evidence>
<dbReference type="AlphaFoldDB" id="A0AAV0ZEX1"/>
<dbReference type="EMBL" id="OX451735">
    <property type="protein sequence ID" value="CAI8595389.1"/>
    <property type="molecule type" value="Genomic_DNA"/>
</dbReference>
<dbReference type="PANTHER" id="PTHR11439">
    <property type="entry name" value="GAG-POL-RELATED RETROTRANSPOSON"/>
    <property type="match status" value="1"/>
</dbReference>
<dbReference type="InterPro" id="IPR013103">
    <property type="entry name" value="RVT_2"/>
</dbReference>
<organism evidence="2 3">
    <name type="scientific">Vicia faba</name>
    <name type="common">Broad bean</name>
    <name type="synonym">Faba vulgaris</name>
    <dbReference type="NCBI Taxonomy" id="3906"/>
    <lineage>
        <taxon>Eukaryota</taxon>
        <taxon>Viridiplantae</taxon>
        <taxon>Streptophyta</taxon>
        <taxon>Embryophyta</taxon>
        <taxon>Tracheophyta</taxon>
        <taxon>Spermatophyta</taxon>
        <taxon>Magnoliopsida</taxon>
        <taxon>eudicotyledons</taxon>
        <taxon>Gunneridae</taxon>
        <taxon>Pentapetalae</taxon>
        <taxon>rosids</taxon>
        <taxon>fabids</taxon>
        <taxon>Fabales</taxon>
        <taxon>Fabaceae</taxon>
        <taxon>Papilionoideae</taxon>
        <taxon>50 kb inversion clade</taxon>
        <taxon>NPAAA clade</taxon>
        <taxon>Hologalegina</taxon>
        <taxon>IRL clade</taxon>
        <taxon>Fabeae</taxon>
        <taxon>Vicia</taxon>
    </lineage>
</organism>
<feature type="domain" description="Reverse transcriptase Ty1/copia-type" evidence="1">
    <location>
        <begin position="3"/>
        <end position="166"/>
    </location>
</feature>
<accession>A0AAV0ZEX1</accession>
<sequence>CFLHQLDVNNAFLHGELKEDVYMTIPEGVPCHKPNQVCKLQKSLYGLKEASRKWYEKLTTLLLHQGYTQSTSDYSLFTLKTDAYFTTILVYVDDIILAGTSMSEFDRIKLILDETFSIKDMGLLRCFLGLEVAHSKAGISLSRQKYCLDLLRESGMLGSKPAPTPLDSSVKLHADSGKAFEDIGAYRRLIGRLLYLNTTRPYITYATQQLSQFLHNPTMTHYHAACRVIRYLKNNPGRGILFRRNAELQLLGFSDSDWTGCIDSRKSISGYCFFLGTSLISWRAKKQDTVSRSSSEAEYRALSFATCELLWLIALMKELHITCTKLSVLYCDSQSAMHIALNPVFHERTKHLEIDCHLVCEKLQQGLLRLLPISTHEQLADFLTKALSTSTFNKFISKLGMINIHHA</sequence>
<gene>
    <name evidence="2" type="ORF">VFH_I188840</name>
</gene>
<feature type="non-terminal residue" evidence="2">
    <location>
        <position position="1"/>
    </location>
</feature>
<dbReference type="InterPro" id="IPR043502">
    <property type="entry name" value="DNA/RNA_pol_sf"/>
</dbReference>
<proteinExistence type="predicted"/>
<evidence type="ECO:0000313" key="2">
    <source>
        <dbReference type="EMBL" id="CAI8595389.1"/>
    </source>
</evidence>
<protein>
    <recommendedName>
        <fullName evidence="1">Reverse transcriptase Ty1/copia-type domain-containing protein</fullName>
    </recommendedName>
</protein>
<reference evidence="2 3" key="1">
    <citation type="submission" date="2023-01" db="EMBL/GenBank/DDBJ databases">
        <authorList>
            <person name="Kreplak J."/>
        </authorList>
    </citation>
    <scope>NUCLEOTIDE SEQUENCE [LARGE SCALE GENOMIC DNA]</scope>
</reference>
<dbReference type="CDD" id="cd09272">
    <property type="entry name" value="RNase_HI_RT_Ty1"/>
    <property type="match status" value="1"/>
</dbReference>
<dbReference type="Pfam" id="PF07727">
    <property type="entry name" value="RVT_2"/>
    <property type="match status" value="1"/>
</dbReference>